<feature type="region of interest" description="Disordered" evidence="1">
    <location>
        <begin position="161"/>
        <end position="185"/>
    </location>
</feature>
<evidence type="ECO:0000313" key="3">
    <source>
        <dbReference type="Proteomes" id="UP000032274"/>
    </source>
</evidence>
<feature type="non-terminal residue" evidence="2">
    <location>
        <position position="201"/>
    </location>
</feature>
<organism evidence="2 3">
    <name type="scientific">Staphylococcus aureus</name>
    <dbReference type="NCBI Taxonomy" id="1280"/>
    <lineage>
        <taxon>Bacteria</taxon>
        <taxon>Bacillati</taxon>
        <taxon>Bacillota</taxon>
        <taxon>Bacilli</taxon>
        <taxon>Bacillales</taxon>
        <taxon>Staphylococcaceae</taxon>
        <taxon>Staphylococcus</taxon>
    </lineage>
</organism>
<feature type="compositionally biased region" description="Basic and acidic residues" evidence="1">
    <location>
        <begin position="175"/>
        <end position="185"/>
    </location>
</feature>
<reference evidence="2 3" key="1">
    <citation type="submission" date="2015-01" db="EMBL/GenBank/DDBJ databases">
        <title>Characterization of Swiss Staphylococcus aureus strains involved in food poisoning.</title>
        <authorList>
            <person name="Crovadore J."/>
            <person name="Chablais R."/>
            <person name="Tonacini J."/>
            <person name="Schnyder B."/>
            <person name="Lefort F."/>
        </authorList>
    </citation>
    <scope>NUCLEOTIDE SEQUENCE [LARGE SCALE GENOMIC DNA]</scope>
    <source>
        <strain evidence="2 3">SA-120</strain>
    </source>
</reference>
<name>A0AA40JPI2_STAAU</name>
<dbReference type="EMBL" id="JXIG01000593">
    <property type="protein sequence ID" value="KIT99872.1"/>
    <property type="molecule type" value="Genomic_DNA"/>
</dbReference>
<proteinExistence type="predicted"/>
<accession>A0AA40JPI2</accession>
<protein>
    <submittedName>
        <fullName evidence="2">Uncharacterized protein</fullName>
    </submittedName>
</protein>
<gene>
    <name evidence="2" type="ORF">QU38_02845</name>
</gene>
<comment type="caution">
    <text evidence="2">The sequence shown here is derived from an EMBL/GenBank/DDBJ whole genome shotgun (WGS) entry which is preliminary data.</text>
</comment>
<evidence type="ECO:0000256" key="1">
    <source>
        <dbReference type="SAM" id="MobiDB-lite"/>
    </source>
</evidence>
<dbReference type="AlphaFoldDB" id="A0AA40JPI2"/>
<sequence length="201" mass="22231">MEDACRSQAGRLLLVQHLLLLFLQVPGDRLEHAFEHRFEGLVHAVAEDAVLFGFLLRRLDQFGELEVLRGVARLVPFADGDEMFLQPPDRVAERPGIGLARRTIGGGIVRRRMAFGAISEMLDQRRTLVGPRALGGPFRGGIDRQRVIAVDAQAGNAIADRARGEGGRLGPGETGEARDRPLVVDDVEDDRRLVDRREGQR</sequence>
<dbReference type="Proteomes" id="UP000032274">
    <property type="component" value="Unassembled WGS sequence"/>
</dbReference>
<evidence type="ECO:0000313" key="2">
    <source>
        <dbReference type="EMBL" id="KIT99872.1"/>
    </source>
</evidence>